<dbReference type="GO" id="GO:0003677">
    <property type="term" value="F:DNA binding"/>
    <property type="evidence" value="ECO:0007669"/>
    <property type="project" value="UniProtKB-KW"/>
</dbReference>
<protein>
    <submittedName>
        <fullName evidence="3">Transposase</fullName>
    </submittedName>
</protein>
<dbReference type="AlphaFoldDB" id="A0A9D9H6F5"/>
<gene>
    <name evidence="3" type="ORF">IAA97_06350</name>
</gene>
<evidence type="ECO:0000259" key="2">
    <source>
        <dbReference type="Pfam" id="PF07282"/>
    </source>
</evidence>
<proteinExistence type="predicted"/>
<reference evidence="3" key="2">
    <citation type="journal article" date="2021" name="PeerJ">
        <title>Extensive microbial diversity within the chicken gut microbiome revealed by metagenomics and culture.</title>
        <authorList>
            <person name="Gilroy R."/>
            <person name="Ravi A."/>
            <person name="Getino M."/>
            <person name="Pursley I."/>
            <person name="Horton D.L."/>
            <person name="Alikhan N.F."/>
            <person name="Baker D."/>
            <person name="Gharbi K."/>
            <person name="Hall N."/>
            <person name="Watson M."/>
            <person name="Adriaenssens E.M."/>
            <person name="Foster-Nyarko E."/>
            <person name="Jarju S."/>
            <person name="Secka A."/>
            <person name="Antonio M."/>
            <person name="Oren A."/>
            <person name="Chaudhuri R.R."/>
            <person name="La Ragione R."/>
            <person name="Hildebrand F."/>
            <person name="Pallen M.J."/>
        </authorList>
    </citation>
    <scope>NUCLEOTIDE SEQUENCE</scope>
    <source>
        <strain evidence="3">7293</strain>
    </source>
</reference>
<feature type="non-terminal residue" evidence="3">
    <location>
        <position position="1"/>
    </location>
</feature>
<comment type="caution">
    <text evidence="3">The sequence shown here is derived from an EMBL/GenBank/DDBJ whole genome shotgun (WGS) entry which is preliminary data.</text>
</comment>
<dbReference type="Proteomes" id="UP000823615">
    <property type="component" value="Unassembled WGS sequence"/>
</dbReference>
<sequence length="87" mass="9930">CGWHNEGLTLRDREWECPVCHTRHDRDRNAALNLKSFGLKALARDAGEVKPLEMPNVDERAEMHLRSMASVNEENAHGYSMEASRLV</sequence>
<dbReference type="InterPro" id="IPR010095">
    <property type="entry name" value="Cas12f1-like_TNB"/>
</dbReference>
<name>A0A9D9H6F5_9SPIO</name>
<evidence type="ECO:0000256" key="1">
    <source>
        <dbReference type="ARBA" id="ARBA00023125"/>
    </source>
</evidence>
<feature type="domain" description="Cas12f1-like TNB" evidence="2">
    <location>
        <begin position="1"/>
        <end position="34"/>
    </location>
</feature>
<organism evidence="3 4">
    <name type="scientific">Candidatus Ornithospirochaeta stercoripullorum</name>
    <dbReference type="NCBI Taxonomy" id="2840899"/>
    <lineage>
        <taxon>Bacteria</taxon>
        <taxon>Pseudomonadati</taxon>
        <taxon>Spirochaetota</taxon>
        <taxon>Spirochaetia</taxon>
        <taxon>Spirochaetales</taxon>
        <taxon>Spirochaetaceae</taxon>
        <taxon>Spirochaetaceae incertae sedis</taxon>
        <taxon>Candidatus Ornithospirochaeta</taxon>
    </lineage>
</organism>
<dbReference type="EMBL" id="JADIMT010000072">
    <property type="protein sequence ID" value="MBO8436583.1"/>
    <property type="molecule type" value="Genomic_DNA"/>
</dbReference>
<evidence type="ECO:0000313" key="4">
    <source>
        <dbReference type="Proteomes" id="UP000823615"/>
    </source>
</evidence>
<dbReference type="Pfam" id="PF07282">
    <property type="entry name" value="Cas12f1-like_TNB"/>
    <property type="match status" value="1"/>
</dbReference>
<reference evidence="3" key="1">
    <citation type="submission" date="2020-10" db="EMBL/GenBank/DDBJ databases">
        <authorList>
            <person name="Gilroy R."/>
        </authorList>
    </citation>
    <scope>NUCLEOTIDE SEQUENCE</scope>
    <source>
        <strain evidence="3">7293</strain>
    </source>
</reference>
<evidence type="ECO:0000313" key="3">
    <source>
        <dbReference type="EMBL" id="MBO8436583.1"/>
    </source>
</evidence>
<keyword evidence="1" id="KW-0238">DNA-binding</keyword>
<accession>A0A9D9H6F5</accession>